<dbReference type="STRING" id="626522.GCWU000325_00150"/>
<keyword evidence="1" id="KW-1133">Transmembrane helix</keyword>
<comment type="caution">
    <text evidence="2">The sequence shown here is derived from an EMBL/GenBank/DDBJ whole genome shotgun (WGS) entry which is preliminary data.</text>
</comment>
<sequence length="47" mass="5439">MCRLFACRSVGLVRALFSIVFFGLYLIFQPRKLEKLKPISCMQTLLS</sequence>
<proteinExistence type="predicted"/>
<dbReference type="Proteomes" id="UP000003460">
    <property type="component" value="Unassembled WGS sequence"/>
</dbReference>
<dbReference type="HOGENOM" id="CLU_3171783_0_0_10"/>
<gene>
    <name evidence="2" type="ORF">GCWU000325_00150</name>
</gene>
<accession>C9LD36</accession>
<evidence type="ECO:0000256" key="1">
    <source>
        <dbReference type="SAM" id="Phobius"/>
    </source>
</evidence>
<organism evidence="2 3">
    <name type="scientific">Alloprevotella tannerae ATCC 51259</name>
    <dbReference type="NCBI Taxonomy" id="626522"/>
    <lineage>
        <taxon>Bacteria</taxon>
        <taxon>Pseudomonadati</taxon>
        <taxon>Bacteroidota</taxon>
        <taxon>Bacteroidia</taxon>
        <taxon>Bacteroidales</taxon>
        <taxon>Prevotellaceae</taxon>
        <taxon>Alloprevotella</taxon>
    </lineage>
</organism>
<reference evidence="2" key="1">
    <citation type="submission" date="2009-09" db="EMBL/GenBank/DDBJ databases">
        <authorList>
            <person name="Weinstock G."/>
            <person name="Sodergren E."/>
            <person name="Clifton S."/>
            <person name="Fulton L."/>
            <person name="Fulton B."/>
            <person name="Courtney L."/>
            <person name="Fronick C."/>
            <person name="Harrison M."/>
            <person name="Strong C."/>
            <person name="Farmer C."/>
            <person name="Delahaunty K."/>
            <person name="Markovic C."/>
            <person name="Hall O."/>
            <person name="Minx P."/>
            <person name="Tomlinson C."/>
            <person name="Mitreva M."/>
            <person name="Nelson J."/>
            <person name="Hou S."/>
            <person name="Wollam A."/>
            <person name="Pepin K.H."/>
            <person name="Johnson M."/>
            <person name="Bhonagiri V."/>
            <person name="Nash W.E."/>
            <person name="Warren W."/>
            <person name="Chinwalla A."/>
            <person name="Mardis E.R."/>
            <person name="Wilson R.K."/>
        </authorList>
    </citation>
    <scope>NUCLEOTIDE SEQUENCE [LARGE SCALE GENOMIC DNA]</scope>
    <source>
        <strain evidence="2">ATCC 51259</strain>
    </source>
</reference>
<evidence type="ECO:0000313" key="2">
    <source>
        <dbReference type="EMBL" id="EEX72985.1"/>
    </source>
</evidence>
<keyword evidence="1" id="KW-0812">Transmembrane</keyword>
<feature type="transmembrane region" description="Helical" evidence="1">
    <location>
        <begin position="12"/>
        <end position="28"/>
    </location>
</feature>
<name>C9LD36_9BACT</name>
<evidence type="ECO:0000313" key="3">
    <source>
        <dbReference type="Proteomes" id="UP000003460"/>
    </source>
</evidence>
<keyword evidence="1" id="KW-0472">Membrane</keyword>
<dbReference type="EMBL" id="ACIJ02000002">
    <property type="protein sequence ID" value="EEX72985.1"/>
    <property type="molecule type" value="Genomic_DNA"/>
</dbReference>
<keyword evidence="3" id="KW-1185">Reference proteome</keyword>
<dbReference type="AlphaFoldDB" id="C9LD36"/>
<protein>
    <submittedName>
        <fullName evidence="2">Uncharacterized protein</fullName>
    </submittedName>
</protein>